<dbReference type="OrthoDB" id="7388552at2"/>
<dbReference type="InterPro" id="IPR038488">
    <property type="entry name" value="Integrase_DNA-bd_sf"/>
</dbReference>
<sequence>MLTDAALKNLKSKEKAYKVSDRDGMYVRVTTGGAISFRLDYRLNGRRETVTLGRYGPSGISDERATGPIWALPGSAFHDFSH</sequence>
<evidence type="ECO:0000259" key="3">
    <source>
        <dbReference type="Pfam" id="PF13356"/>
    </source>
</evidence>
<name>A0A418YXR4_9SPHN</name>
<dbReference type="AlphaFoldDB" id="A0A418YXR4"/>
<proteinExistence type="inferred from homology"/>
<accession>A0A418YXR4</accession>
<dbReference type="InterPro" id="IPR050808">
    <property type="entry name" value="Phage_Integrase"/>
</dbReference>
<comment type="caution">
    <text evidence="4">The sequence shown here is derived from an EMBL/GenBank/DDBJ whole genome shotgun (WGS) entry which is preliminary data.</text>
</comment>
<evidence type="ECO:0000313" key="4">
    <source>
        <dbReference type="EMBL" id="RJG57668.1"/>
    </source>
</evidence>
<comment type="similarity">
    <text evidence="1">Belongs to the 'phage' integrase family.</text>
</comment>
<feature type="domain" description="Integrase DNA-binding" evidence="3">
    <location>
        <begin position="2"/>
        <end position="56"/>
    </location>
</feature>
<evidence type="ECO:0000256" key="2">
    <source>
        <dbReference type="ARBA" id="ARBA00022908"/>
    </source>
</evidence>
<dbReference type="Pfam" id="PF13356">
    <property type="entry name" value="Arm-DNA-bind_3"/>
    <property type="match status" value="1"/>
</dbReference>
<evidence type="ECO:0000256" key="1">
    <source>
        <dbReference type="ARBA" id="ARBA00008857"/>
    </source>
</evidence>
<reference evidence="4 5" key="1">
    <citation type="submission" date="2018-08" db="EMBL/GenBank/DDBJ databases">
        <title>Sphingobium sp. EO9.</title>
        <authorList>
            <person name="Park Y."/>
            <person name="Kim K.H."/>
            <person name="Jeon C.O."/>
        </authorList>
    </citation>
    <scope>NUCLEOTIDE SEQUENCE [LARGE SCALE GENOMIC DNA]</scope>
    <source>
        <strain evidence="4 5">EO9</strain>
    </source>
</reference>
<evidence type="ECO:0000313" key="5">
    <source>
        <dbReference type="Proteomes" id="UP000283469"/>
    </source>
</evidence>
<dbReference type="PANTHER" id="PTHR30629:SF2">
    <property type="entry name" value="PROPHAGE INTEGRASE INTS-RELATED"/>
    <property type="match status" value="1"/>
</dbReference>
<dbReference type="InterPro" id="IPR025166">
    <property type="entry name" value="Integrase_DNA_bind_dom"/>
</dbReference>
<dbReference type="Gene3D" id="3.30.160.390">
    <property type="entry name" value="Integrase, DNA-binding domain"/>
    <property type="match status" value="1"/>
</dbReference>
<gene>
    <name evidence="4" type="ORF">D0Z70_00100</name>
</gene>
<protein>
    <submittedName>
        <fullName evidence="4">DUF4102 domain-containing protein</fullName>
    </submittedName>
</protein>
<organism evidence="4 5">
    <name type="scientific">Sphingobium terrigena</name>
    <dbReference type="NCBI Taxonomy" id="2304063"/>
    <lineage>
        <taxon>Bacteria</taxon>
        <taxon>Pseudomonadati</taxon>
        <taxon>Pseudomonadota</taxon>
        <taxon>Alphaproteobacteria</taxon>
        <taxon>Sphingomonadales</taxon>
        <taxon>Sphingomonadaceae</taxon>
        <taxon>Sphingobium</taxon>
    </lineage>
</organism>
<keyword evidence="2" id="KW-0229">DNA integration</keyword>
<dbReference type="GO" id="GO:0015074">
    <property type="term" value="P:DNA integration"/>
    <property type="evidence" value="ECO:0007669"/>
    <property type="project" value="UniProtKB-KW"/>
</dbReference>
<dbReference type="PANTHER" id="PTHR30629">
    <property type="entry name" value="PROPHAGE INTEGRASE"/>
    <property type="match status" value="1"/>
</dbReference>
<dbReference type="Proteomes" id="UP000283469">
    <property type="component" value="Unassembled WGS sequence"/>
</dbReference>
<dbReference type="EMBL" id="QVRA01000001">
    <property type="protein sequence ID" value="RJG57668.1"/>
    <property type="molecule type" value="Genomic_DNA"/>
</dbReference>
<keyword evidence="5" id="KW-1185">Reference proteome</keyword>